<evidence type="ECO:0000256" key="2">
    <source>
        <dbReference type="SAM" id="Phobius"/>
    </source>
</evidence>
<evidence type="ECO:0000313" key="4">
    <source>
        <dbReference type="Proteomes" id="UP001140949"/>
    </source>
</evidence>
<dbReference type="EMBL" id="JANAVB010034617">
    <property type="protein sequence ID" value="KAJ6806394.1"/>
    <property type="molecule type" value="Genomic_DNA"/>
</dbReference>
<feature type="compositionally biased region" description="Basic and acidic residues" evidence="1">
    <location>
        <begin position="271"/>
        <end position="292"/>
    </location>
</feature>
<evidence type="ECO:0000256" key="1">
    <source>
        <dbReference type="SAM" id="MobiDB-lite"/>
    </source>
</evidence>
<gene>
    <name evidence="3" type="ORF">M6B38_174285</name>
</gene>
<accession>A0AAX6EQN8</accession>
<feature type="transmembrane region" description="Helical" evidence="2">
    <location>
        <begin position="17"/>
        <end position="34"/>
    </location>
</feature>
<comment type="caution">
    <text evidence="3">The sequence shown here is derived from an EMBL/GenBank/DDBJ whole genome shotgun (WGS) entry which is preliminary data.</text>
</comment>
<reference evidence="3" key="2">
    <citation type="submission" date="2023-04" db="EMBL/GenBank/DDBJ databases">
        <authorList>
            <person name="Bruccoleri R.E."/>
            <person name="Oakeley E.J."/>
            <person name="Faust A.-M."/>
            <person name="Dessus-Babus S."/>
            <person name="Altorfer M."/>
            <person name="Burckhardt D."/>
            <person name="Oertli M."/>
            <person name="Naumann U."/>
            <person name="Petersen F."/>
            <person name="Wong J."/>
        </authorList>
    </citation>
    <scope>NUCLEOTIDE SEQUENCE</scope>
    <source>
        <strain evidence="3">GSM-AAB239-AS_SAM_17_03QT</strain>
        <tissue evidence="3">Leaf</tissue>
    </source>
</reference>
<name>A0AAX6EQN8_IRIPA</name>
<organism evidence="3 4">
    <name type="scientific">Iris pallida</name>
    <name type="common">Sweet iris</name>
    <dbReference type="NCBI Taxonomy" id="29817"/>
    <lineage>
        <taxon>Eukaryota</taxon>
        <taxon>Viridiplantae</taxon>
        <taxon>Streptophyta</taxon>
        <taxon>Embryophyta</taxon>
        <taxon>Tracheophyta</taxon>
        <taxon>Spermatophyta</taxon>
        <taxon>Magnoliopsida</taxon>
        <taxon>Liliopsida</taxon>
        <taxon>Asparagales</taxon>
        <taxon>Iridaceae</taxon>
        <taxon>Iridoideae</taxon>
        <taxon>Irideae</taxon>
        <taxon>Iris</taxon>
    </lineage>
</organism>
<keyword evidence="2" id="KW-0472">Membrane</keyword>
<sequence length="808" mass="89557">MCILCVVQRWSRRVASMLPWLIVPLLALWILSQLLPPGLRFEITSPRLACVLVLLMTLFWYEILMPKLSLWRARRSARLLEQRRVRAIELQRLRRTATRRCRNCLTPYRDQNPGGGGRFMCSYCGHVSKRPVLDLPGWPDWTGDGGCLAEKSYSGAYRAACSFVFRVGFCVGWTIGKMFRVGHRDGGLDEGKGLLSKSGENGGSFQESRVEKARRKAEEKRQVRLEREMLEEEERKQREEVARLVEERRKLRDDMLEAERGRSKGCPNQETGRKETERRKRERKRVEKDKGSSKSNSDGEESERRTTSREGEKKLEFDKKSEIERQKALVESLRSQVAEAAHGSKGMAVSKSRYFDRVKGSFFPSSRGFNSASFFGRNAQSAAAPAAKANKPATGFADRGQNSGIRHDMHSAATAVGKPTVNGDSRLAGTDMQPRVPPPKKGWHQLFTRSSSVFPDPDTNTGNLLNLNGQLEATGATDRKVLSYAVDNGFSFGRSLPVSAYSPPNGPLDGKLFSHVGAESMFLPFKEPVQSSMLEDAELFEDPCYVPDPVSLLGPVSESLDKFPLDLGTGFVENKLAEGPRVLKKAVTLPEPSKPSPIESPLSKLRVLEEKQGSCTPAKQKLHSSNLNESSNEHTWQMWGTPLSQDRLGLSGGPSSWFSPLMQNREDVIHPLAQGPLISQNGMDNPLLPSIRTQKVCGSNHPHGGTNNPLGPGLNGNDQWVCNSPPQPVDGESHFLPLDLIDNVVQTEVAYGGPNSSAPIYPAGWSKEERALRAMKEAGNSNPVKPPNIGGLFSTSLDVQSVWSYNHQ</sequence>
<protein>
    <submittedName>
        <fullName evidence="3">Stress response protein nst1-like isoform X1</fullName>
    </submittedName>
</protein>
<evidence type="ECO:0000313" key="3">
    <source>
        <dbReference type="EMBL" id="KAJ6806394.1"/>
    </source>
</evidence>
<keyword evidence="4" id="KW-1185">Reference proteome</keyword>
<feature type="compositionally biased region" description="Basic and acidic residues" evidence="1">
    <location>
        <begin position="208"/>
        <end position="222"/>
    </location>
</feature>
<feature type="compositionally biased region" description="Basic and acidic residues" evidence="1">
    <location>
        <begin position="302"/>
        <end position="327"/>
    </location>
</feature>
<dbReference type="Proteomes" id="UP001140949">
    <property type="component" value="Unassembled WGS sequence"/>
</dbReference>
<feature type="region of interest" description="Disordered" evidence="1">
    <location>
        <begin position="192"/>
        <end position="222"/>
    </location>
</feature>
<dbReference type="AlphaFoldDB" id="A0AAX6EQN8"/>
<reference evidence="3" key="1">
    <citation type="journal article" date="2023" name="GigaByte">
        <title>Genome assembly of the bearded iris, Iris pallida Lam.</title>
        <authorList>
            <person name="Bruccoleri R.E."/>
            <person name="Oakeley E.J."/>
            <person name="Faust A.M.E."/>
            <person name="Altorfer M."/>
            <person name="Dessus-Babus S."/>
            <person name="Burckhardt D."/>
            <person name="Oertli M."/>
            <person name="Naumann U."/>
            <person name="Petersen F."/>
            <person name="Wong J."/>
        </authorList>
    </citation>
    <scope>NUCLEOTIDE SEQUENCE</scope>
    <source>
        <strain evidence="3">GSM-AAB239-AS_SAM_17_03QT</strain>
    </source>
</reference>
<feature type="transmembrane region" description="Helical" evidence="2">
    <location>
        <begin position="46"/>
        <end position="65"/>
    </location>
</feature>
<feature type="region of interest" description="Disordered" evidence="1">
    <location>
        <begin position="255"/>
        <end position="327"/>
    </location>
</feature>
<keyword evidence="2" id="KW-0812">Transmembrane</keyword>
<proteinExistence type="predicted"/>
<keyword evidence="2" id="KW-1133">Transmembrane helix</keyword>